<gene>
    <name evidence="1" type="ORF">SAMN05192564_1011396</name>
</gene>
<sequence>MLTPRVFQDDTPEDGAVIQPLLRQITVYPLNPFTGKMQTTNWKNTPSFPAPDAGGKSEVKWVVPEKFFDELPGVMKMTPPLSGEESLYDMIDSVLTAACKDP</sequence>
<dbReference type="OrthoDB" id="104565at2"/>
<dbReference type="Proteomes" id="UP000198638">
    <property type="component" value="Unassembled WGS sequence"/>
</dbReference>
<proteinExistence type="predicted"/>
<dbReference type="AlphaFoldDB" id="A0A1H4AZZ8"/>
<accession>A0A1H4AZZ8</accession>
<dbReference type="EMBL" id="FNRQ01000001">
    <property type="protein sequence ID" value="SEA41501.1"/>
    <property type="molecule type" value="Genomic_DNA"/>
</dbReference>
<organism evidence="1 2">
    <name type="scientific">Paraburkholderia sartisoli</name>
    <dbReference type="NCBI Taxonomy" id="83784"/>
    <lineage>
        <taxon>Bacteria</taxon>
        <taxon>Pseudomonadati</taxon>
        <taxon>Pseudomonadota</taxon>
        <taxon>Betaproteobacteria</taxon>
        <taxon>Burkholderiales</taxon>
        <taxon>Burkholderiaceae</taxon>
        <taxon>Paraburkholderia</taxon>
    </lineage>
</organism>
<protein>
    <submittedName>
        <fullName evidence="1">Uncharacterized protein</fullName>
    </submittedName>
</protein>
<evidence type="ECO:0000313" key="1">
    <source>
        <dbReference type="EMBL" id="SEA41501.1"/>
    </source>
</evidence>
<keyword evidence="2" id="KW-1185">Reference proteome</keyword>
<name>A0A1H4AZZ8_9BURK</name>
<evidence type="ECO:0000313" key="2">
    <source>
        <dbReference type="Proteomes" id="UP000198638"/>
    </source>
</evidence>
<reference evidence="2" key="1">
    <citation type="submission" date="2016-10" db="EMBL/GenBank/DDBJ databases">
        <authorList>
            <person name="Varghese N."/>
            <person name="Submissions S."/>
        </authorList>
    </citation>
    <scope>NUCLEOTIDE SEQUENCE [LARGE SCALE GENOMIC DNA]</scope>
    <source>
        <strain evidence="2">LMG 24000</strain>
    </source>
</reference>
<dbReference type="SUPFAM" id="SSF160935">
    <property type="entry name" value="VPA0735-like"/>
    <property type="match status" value="1"/>
</dbReference>